<evidence type="ECO:0000256" key="1">
    <source>
        <dbReference type="ARBA" id="ARBA00002526"/>
    </source>
</evidence>
<dbReference type="InterPro" id="IPR006183">
    <property type="entry name" value="Pgluconate_DH"/>
</dbReference>
<dbReference type="UniPathway" id="UPA00115">
    <property type="reaction ID" value="UER00410"/>
</dbReference>
<evidence type="ECO:0000256" key="13">
    <source>
        <dbReference type="RuleBase" id="RU000485"/>
    </source>
</evidence>
<feature type="binding site" evidence="12">
    <location>
        <position position="455"/>
    </location>
    <ligand>
        <name>substrate</name>
        <note>ligand shared between dimeric partners</note>
    </ligand>
</feature>
<dbReference type="FunFam" id="1.10.1040.10:FF:000002">
    <property type="entry name" value="6-phosphogluconate dehydrogenase, decarboxylating"/>
    <property type="match status" value="1"/>
</dbReference>
<comment type="similarity">
    <text evidence="3 10 13">Belongs to the 6-phosphogluconate dehydrogenase family.</text>
</comment>
<dbReference type="EMBL" id="CP048222">
    <property type="protein sequence ID" value="QHT67998.1"/>
    <property type="molecule type" value="Genomic_DNA"/>
</dbReference>
<evidence type="ECO:0000313" key="15">
    <source>
        <dbReference type="EMBL" id="QHT67998.1"/>
    </source>
</evidence>
<comment type="subunit">
    <text evidence="10">Homodimer.</text>
</comment>
<dbReference type="InterPro" id="IPR006115">
    <property type="entry name" value="6PGDH_NADP-bd"/>
</dbReference>
<dbReference type="InterPro" id="IPR036291">
    <property type="entry name" value="NAD(P)-bd_dom_sf"/>
</dbReference>
<evidence type="ECO:0000259" key="14">
    <source>
        <dbReference type="SMART" id="SM01350"/>
    </source>
</evidence>
<feature type="binding site" description="in other chain" evidence="12">
    <location>
        <begin position="187"/>
        <end position="188"/>
    </location>
    <ligand>
        <name>substrate</name>
        <note>ligand shared between dimeric partners</note>
    </ligand>
</feature>
<keyword evidence="7 13" id="KW-0311">Gluconate utilization</keyword>
<keyword evidence="6 10" id="KW-0560">Oxidoreductase</keyword>
<reference evidence="15 16" key="1">
    <citation type="submission" date="2020-01" db="EMBL/GenBank/DDBJ databases">
        <authorList>
            <person name="Kim M.K."/>
        </authorList>
    </citation>
    <scope>NUCLEOTIDE SEQUENCE [LARGE SCALE GENOMIC DNA]</scope>
    <source>
        <strain evidence="15 16">172606-1</strain>
    </source>
</reference>
<feature type="active site" description="Proton donor" evidence="11">
    <location>
        <position position="191"/>
    </location>
</feature>
<dbReference type="FunFam" id="1.20.5.320:FF:000001">
    <property type="entry name" value="6-phosphogluconate dehydrogenase, decarboxylating"/>
    <property type="match status" value="1"/>
</dbReference>
<feature type="binding site" description="in other chain" evidence="12">
    <location>
        <position position="262"/>
    </location>
    <ligand>
        <name>substrate</name>
        <note>ligand shared between dimeric partners</note>
    </ligand>
</feature>
<dbReference type="AlphaFoldDB" id="A0A6C0GIZ2"/>
<feature type="binding site" description="in other chain" evidence="12">
    <location>
        <position position="192"/>
    </location>
    <ligand>
        <name>substrate</name>
        <note>ligand shared between dimeric partners</note>
    </ligand>
</feature>
<organism evidence="15 16">
    <name type="scientific">Rhodocytophaga rosea</name>
    <dbReference type="NCBI Taxonomy" id="2704465"/>
    <lineage>
        <taxon>Bacteria</taxon>
        <taxon>Pseudomonadati</taxon>
        <taxon>Bacteroidota</taxon>
        <taxon>Cytophagia</taxon>
        <taxon>Cytophagales</taxon>
        <taxon>Rhodocytophagaceae</taxon>
        <taxon>Rhodocytophaga</taxon>
    </lineage>
</organism>
<feature type="binding site" description="in other chain" evidence="12">
    <location>
        <position position="104"/>
    </location>
    <ligand>
        <name>substrate</name>
        <note>ligand shared between dimeric partners</note>
    </ligand>
</feature>
<dbReference type="FunFam" id="3.40.50.720:FF:000007">
    <property type="entry name" value="6-phosphogluconate dehydrogenase, decarboxylating"/>
    <property type="match status" value="1"/>
</dbReference>
<keyword evidence="10 13" id="KW-0521">NADP</keyword>
<dbReference type="Pfam" id="PF03446">
    <property type="entry name" value="NAD_binding_2"/>
    <property type="match status" value="1"/>
</dbReference>
<dbReference type="KEGG" id="rhoz:GXP67_15780"/>
<evidence type="ECO:0000256" key="5">
    <source>
        <dbReference type="ARBA" id="ARBA00018193"/>
    </source>
</evidence>
<dbReference type="RefSeq" id="WP_162444019.1">
    <property type="nucleotide sequence ID" value="NZ_CP048222.1"/>
</dbReference>
<dbReference type="PRINTS" id="PR00076">
    <property type="entry name" value="6PGDHDRGNASE"/>
</dbReference>
<dbReference type="InterPro" id="IPR006113">
    <property type="entry name" value="6PGDH_Gnd/GntZ"/>
</dbReference>
<evidence type="ECO:0000256" key="6">
    <source>
        <dbReference type="ARBA" id="ARBA00023002"/>
    </source>
</evidence>
<evidence type="ECO:0000256" key="9">
    <source>
        <dbReference type="ARBA" id="ARBA00048640"/>
    </source>
</evidence>
<dbReference type="SUPFAM" id="SSF48179">
    <property type="entry name" value="6-phosphogluconate dehydrogenase C-terminal domain-like"/>
    <property type="match status" value="1"/>
</dbReference>
<comment type="function">
    <text evidence="1 10">Catalyzes the oxidative decarboxylation of 6-phosphogluconate to ribulose 5-phosphate and CO(2), with concomitant reduction of NADP to NADPH.</text>
</comment>
<protein>
    <recommendedName>
        <fullName evidence="5 10">6-phosphogluconate dehydrogenase, decarboxylating</fullName>
        <ecNumber evidence="4 10">1.1.1.44</ecNumber>
    </recommendedName>
</protein>
<evidence type="ECO:0000256" key="12">
    <source>
        <dbReference type="PIRSR" id="PIRSR000109-2"/>
    </source>
</evidence>
<feature type="binding site" description="in other chain" evidence="12">
    <location>
        <position position="289"/>
    </location>
    <ligand>
        <name>substrate</name>
        <note>ligand shared between dimeric partners</note>
    </ligand>
</feature>
<dbReference type="InterPro" id="IPR008927">
    <property type="entry name" value="6-PGluconate_DH-like_C_sf"/>
</dbReference>
<dbReference type="Gene3D" id="1.10.1040.10">
    <property type="entry name" value="N-(1-d-carboxylethyl)-l-norvaline Dehydrogenase, domain 2"/>
    <property type="match status" value="1"/>
</dbReference>
<evidence type="ECO:0000256" key="7">
    <source>
        <dbReference type="ARBA" id="ARBA00023064"/>
    </source>
</evidence>
<dbReference type="PANTHER" id="PTHR11811">
    <property type="entry name" value="6-PHOSPHOGLUCONATE DEHYDROGENASE"/>
    <property type="match status" value="1"/>
</dbReference>
<dbReference type="GO" id="GO:0050661">
    <property type="term" value="F:NADP binding"/>
    <property type="evidence" value="ECO:0007669"/>
    <property type="project" value="InterPro"/>
</dbReference>
<feature type="domain" description="6-phosphogluconate dehydrogenase C-terminal" evidence="14">
    <location>
        <begin position="180"/>
        <end position="471"/>
    </location>
</feature>
<keyword evidence="8 10" id="KW-0570">Pentose shunt</keyword>
<dbReference type="Proteomes" id="UP000480178">
    <property type="component" value="Chromosome"/>
</dbReference>
<dbReference type="SMART" id="SM01350">
    <property type="entry name" value="6PGD"/>
    <property type="match status" value="1"/>
</dbReference>
<evidence type="ECO:0000256" key="3">
    <source>
        <dbReference type="ARBA" id="ARBA00008419"/>
    </source>
</evidence>
<feature type="binding site" evidence="12">
    <location>
        <position position="449"/>
    </location>
    <ligand>
        <name>substrate</name>
        <note>ligand shared between dimeric partners</note>
    </ligand>
</feature>
<dbReference type="GO" id="GO:0004616">
    <property type="term" value="F:phosphogluconate dehydrogenase (decarboxylating) activity"/>
    <property type="evidence" value="ECO:0007669"/>
    <property type="project" value="UniProtKB-EC"/>
</dbReference>
<dbReference type="GO" id="GO:0006098">
    <property type="term" value="P:pentose-phosphate shunt"/>
    <property type="evidence" value="ECO:0007669"/>
    <property type="project" value="UniProtKB-UniPathway"/>
</dbReference>
<sequence length="471" mass="51659">MDTQQYDFGMIGLGVMGRNLLLNMADHGFAVAGYNRDPSKVTSLKEEAQGLQVYGTSDLKDFISKLKRPRALMLLVTAGPAVDMVIKDLLPLLEPGDLVIDGGNSYFADTERRAEELTPKGIHFIGVGVSGGESGARFGPSMMPGGSKAAYDVVRPIFESIAAKVNNEPCVTYLGPGAAGHYVKMVHNGIEYGLMQLISEAYDILKRGLGLSNDELHEVFKTWNEGELKSFLIEITAQIFLQNDDKTSGRLVDSILDSAKQKGTGKWTSQCGMDLGVPLSIIDIAVTMRYVSALKKERVTAAKVLPGSTPKFNFNGDKQAIINQVRDALYFATIAAYAQGMTLLKVASDTYKYELHLGEVAKIWRGGCIIRATLLENIRVAYHKNAQLPSLMVDPDLSALLLQRQESIRRIISHSVQAGIPVPGLSAALAYFDAYRTDRLPSNLIQAQRDNFGAHTYERIDTEGIFHTHWN</sequence>
<evidence type="ECO:0000256" key="4">
    <source>
        <dbReference type="ARBA" id="ARBA00013011"/>
    </source>
</evidence>
<dbReference type="NCBIfam" id="TIGR00873">
    <property type="entry name" value="gnd"/>
    <property type="match status" value="1"/>
</dbReference>
<dbReference type="SUPFAM" id="SSF51735">
    <property type="entry name" value="NAD(P)-binding Rossmann-fold domains"/>
    <property type="match status" value="1"/>
</dbReference>
<keyword evidence="16" id="KW-1185">Reference proteome</keyword>
<feature type="binding site" description="in other chain" evidence="12">
    <location>
        <begin position="130"/>
        <end position="132"/>
    </location>
    <ligand>
        <name>substrate</name>
        <note>ligand shared between dimeric partners</note>
    </ligand>
</feature>
<evidence type="ECO:0000313" key="16">
    <source>
        <dbReference type="Proteomes" id="UP000480178"/>
    </source>
</evidence>
<evidence type="ECO:0000256" key="11">
    <source>
        <dbReference type="PIRSR" id="PIRSR000109-1"/>
    </source>
</evidence>
<dbReference type="PIRSF" id="PIRSF000109">
    <property type="entry name" value="6PGD"/>
    <property type="match status" value="1"/>
</dbReference>
<dbReference type="GO" id="GO:0019521">
    <property type="term" value="P:D-gluconate metabolic process"/>
    <property type="evidence" value="ECO:0007669"/>
    <property type="project" value="UniProtKB-KW"/>
</dbReference>
<dbReference type="NCBIfam" id="NF006765">
    <property type="entry name" value="PRK09287.1"/>
    <property type="match status" value="1"/>
</dbReference>
<dbReference type="InterPro" id="IPR013328">
    <property type="entry name" value="6PGD_dom2"/>
</dbReference>
<dbReference type="EC" id="1.1.1.44" evidence="4 10"/>
<dbReference type="InterPro" id="IPR006114">
    <property type="entry name" value="6PGDH_C"/>
</dbReference>
<dbReference type="Gene3D" id="3.40.50.720">
    <property type="entry name" value="NAD(P)-binding Rossmann-like Domain"/>
    <property type="match status" value="1"/>
</dbReference>
<dbReference type="Gene3D" id="1.20.5.320">
    <property type="entry name" value="6-Phosphogluconate Dehydrogenase, domain 3"/>
    <property type="match status" value="1"/>
</dbReference>
<evidence type="ECO:0000256" key="8">
    <source>
        <dbReference type="ARBA" id="ARBA00023126"/>
    </source>
</evidence>
<comment type="catalytic activity">
    <reaction evidence="9 10 13">
        <text>6-phospho-D-gluconate + NADP(+) = D-ribulose 5-phosphate + CO2 + NADPH</text>
        <dbReference type="Rhea" id="RHEA:10116"/>
        <dbReference type="ChEBI" id="CHEBI:16526"/>
        <dbReference type="ChEBI" id="CHEBI:57783"/>
        <dbReference type="ChEBI" id="CHEBI:58121"/>
        <dbReference type="ChEBI" id="CHEBI:58349"/>
        <dbReference type="ChEBI" id="CHEBI:58759"/>
        <dbReference type="EC" id="1.1.1.44"/>
    </reaction>
</comment>
<gene>
    <name evidence="15" type="primary">gndA</name>
    <name evidence="15" type="ORF">GXP67_15780</name>
</gene>
<feature type="active site" description="Proton acceptor" evidence="11">
    <location>
        <position position="184"/>
    </location>
</feature>
<evidence type="ECO:0000256" key="2">
    <source>
        <dbReference type="ARBA" id="ARBA00004874"/>
    </source>
</evidence>
<evidence type="ECO:0000256" key="10">
    <source>
        <dbReference type="PIRNR" id="PIRNR000109"/>
    </source>
</evidence>
<comment type="pathway">
    <text evidence="2 10 13">Carbohydrate degradation; pentose phosphate pathway; D-ribulose 5-phosphate from D-glucose 6-phosphate (oxidative stage): step 3/3.</text>
</comment>
<name>A0A6C0GIZ2_9BACT</name>
<dbReference type="Pfam" id="PF00393">
    <property type="entry name" value="6PGD"/>
    <property type="match status" value="1"/>
</dbReference>
<proteinExistence type="inferred from homology"/>
<accession>A0A6C0GIZ2</accession>